<dbReference type="InterPro" id="IPR037523">
    <property type="entry name" value="VOC_core"/>
</dbReference>
<dbReference type="SUPFAM" id="SSF54593">
    <property type="entry name" value="Glyoxalase/Bleomycin resistance protein/Dihydroxybiphenyl dioxygenase"/>
    <property type="match status" value="1"/>
</dbReference>
<dbReference type="Proteomes" id="UP001249760">
    <property type="component" value="Unassembled WGS sequence"/>
</dbReference>
<comment type="caution">
    <text evidence="2">The sequence shown here is derived from an EMBL/GenBank/DDBJ whole genome shotgun (WGS) entry which is preliminary data.</text>
</comment>
<dbReference type="EMBL" id="JASKMA010000014">
    <property type="protein sequence ID" value="MDT6985783.1"/>
    <property type="molecule type" value="Genomic_DNA"/>
</dbReference>
<reference evidence="2 3" key="1">
    <citation type="submission" date="2023-05" db="EMBL/GenBank/DDBJ databases">
        <title>Streptomyces fuscus sp. nov., a brown-black pigment producing actinomyces isolated from dry sand of Sea duck farm.</title>
        <authorList>
            <person name="Xie J."/>
            <person name="Shen N."/>
        </authorList>
    </citation>
    <scope>NUCLEOTIDE SEQUENCE [LARGE SCALE GENOMIC DNA]</scope>
    <source>
        <strain evidence="2 3">CGMCC 4.1745</strain>
    </source>
</reference>
<name>A0ABU3JV04_9ACTN</name>
<dbReference type="PROSITE" id="PS51819">
    <property type="entry name" value="VOC"/>
    <property type="match status" value="1"/>
</dbReference>
<dbReference type="PANTHER" id="PTHR36503">
    <property type="entry name" value="BLR2520 PROTEIN"/>
    <property type="match status" value="1"/>
</dbReference>
<dbReference type="RefSeq" id="WP_394311340.1">
    <property type="nucleotide sequence ID" value="NZ_JASKMA010000014.1"/>
</dbReference>
<evidence type="ECO:0000313" key="3">
    <source>
        <dbReference type="Proteomes" id="UP001249760"/>
    </source>
</evidence>
<dbReference type="PANTHER" id="PTHR36503:SF3">
    <property type="entry name" value="BLR0126 PROTEIN"/>
    <property type="match status" value="1"/>
</dbReference>
<proteinExistence type="predicted"/>
<dbReference type="InterPro" id="IPR004360">
    <property type="entry name" value="Glyas_Fos-R_dOase_dom"/>
</dbReference>
<protein>
    <submittedName>
        <fullName evidence="2">VOC family protein</fullName>
    </submittedName>
</protein>
<dbReference type="Pfam" id="PF00903">
    <property type="entry name" value="Glyoxalase"/>
    <property type="match status" value="1"/>
</dbReference>
<dbReference type="Gene3D" id="3.10.180.10">
    <property type="entry name" value="2,3-Dihydroxybiphenyl 1,2-Dioxygenase, domain 1"/>
    <property type="match status" value="1"/>
</dbReference>
<organism evidence="2 3">
    <name type="scientific">Streptomyces lusitanus</name>
    <dbReference type="NCBI Taxonomy" id="68232"/>
    <lineage>
        <taxon>Bacteria</taxon>
        <taxon>Bacillati</taxon>
        <taxon>Actinomycetota</taxon>
        <taxon>Actinomycetes</taxon>
        <taxon>Kitasatosporales</taxon>
        <taxon>Streptomycetaceae</taxon>
        <taxon>Streptomyces</taxon>
    </lineage>
</organism>
<feature type="domain" description="VOC" evidence="1">
    <location>
        <begin position="2"/>
        <end position="121"/>
    </location>
</feature>
<evidence type="ECO:0000259" key="1">
    <source>
        <dbReference type="PROSITE" id="PS51819"/>
    </source>
</evidence>
<sequence length="124" mass="13234">MTLRAFPLLTSADVEAAAEFYALLGFVRHHRHPAEGTVSFVTLRRGATELAISAEAADASPDASGASRWRMFVFVEDVDATVERLAARGVAVLSPPADMPWGERVALVADPEHNPVALASTPHT</sequence>
<dbReference type="InterPro" id="IPR029068">
    <property type="entry name" value="Glyas_Bleomycin-R_OHBP_Dase"/>
</dbReference>
<gene>
    <name evidence="2" type="ORF">QNO04_20210</name>
</gene>
<accession>A0ABU3JV04</accession>
<keyword evidence="3" id="KW-1185">Reference proteome</keyword>
<evidence type="ECO:0000313" key="2">
    <source>
        <dbReference type="EMBL" id="MDT6985783.1"/>
    </source>
</evidence>